<dbReference type="CDD" id="cd23934">
    <property type="entry name" value="AGPR_1_C"/>
    <property type="match status" value="1"/>
</dbReference>
<dbReference type="GO" id="GO:0051287">
    <property type="term" value="F:NAD binding"/>
    <property type="evidence" value="ECO:0007669"/>
    <property type="project" value="InterPro"/>
</dbReference>
<protein>
    <recommendedName>
        <fullName evidence="7">N-acetyl-gamma-glutamyl-phosphate reductase</fullName>
        <shortName evidence="7">AGPR</shortName>
        <ecNumber evidence="7">1.2.1.38</ecNumber>
    </recommendedName>
    <alternativeName>
        <fullName evidence="7">N-acetyl-glutamate semialdehyde dehydrogenase</fullName>
        <shortName evidence="7">NAGSA dehydrogenase</shortName>
    </alternativeName>
</protein>
<name>A0A7X2S3Z8_9BACI</name>
<dbReference type="SMART" id="SM00859">
    <property type="entry name" value="Semialdhyde_dh"/>
    <property type="match status" value="1"/>
</dbReference>
<keyword evidence="4 7" id="KW-0521">NADP</keyword>
<dbReference type="Pfam" id="PF01118">
    <property type="entry name" value="Semialdhyde_dh"/>
    <property type="match status" value="1"/>
</dbReference>
<dbReference type="GO" id="GO:0006526">
    <property type="term" value="P:L-arginine biosynthetic process"/>
    <property type="evidence" value="ECO:0007669"/>
    <property type="project" value="UniProtKB-UniRule"/>
</dbReference>
<evidence type="ECO:0000259" key="9">
    <source>
        <dbReference type="SMART" id="SM00859"/>
    </source>
</evidence>
<evidence type="ECO:0000256" key="4">
    <source>
        <dbReference type="ARBA" id="ARBA00022857"/>
    </source>
</evidence>
<dbReference type="Gene3D" id="3.40.50.720">
    <property type="entry name" value="NAD(P)-binding Rossmann-like Domain"/>
    <property type="match status" value="1"/>
</dbReference>
<dbReference type="SUPFAM" id="SSF51735">
    <property type="entry name" value="NAD(P)-binding Rossmann-fold domains"/>
    <property type="match status" value="1"/>
</dbReference>
<gene>
    <name evidence="7" type="primary">argC</name>
    <name evidence="10" type="ORF">GKZ89_07560</name>
</gene>
<evidence type="ECO:0000313" key="11">
    <source>
        <dbReference type="Proteomes" id="UP000434639"/>
    </source>
</evidence>
<evidence type="ECO:0000256" key="8">
    <source>
        <dbReference type="PROSITE-ProRule" id="PRU10010"/>
    </source>
</evidence>
<dbReference type="GO" id="GO:0005737">
    <property type="term" value="C:cytoplasm"/>
    <property type="evidence" value="ECO:0007669"/>
    <property type="project" value="UniProtKB-SubCell"/>
</dbReference>
<keyword evidence="5 7" id="KW-0560">Oxidoreductase</keyword>
<dbReference type="OrthoDB" id="9801289at2"/>
<dbReference type="AlphaFoldDB" id="A0A7X2S3Z8"/>
<evidence type="ECO:0000256" key="5">
    <source>
        <dbReference type="ARBA" id="ARBA00023002"/>
    </source>
</evidence>
<dbReference type="Proteomes" id="UP000434639">
    <property type="component" value="Unassembled WGS sequence"/>
</dbReference>
<comment type="pathway">
    <text evidence="1 7">Amino-acid biosynthesis; L-arginine biosynthesis; N(2)-acetyl-L-ornithine from L-glutamate: step 3/4.</text>
</comment>
<dbReference type="GO" id="GO:0003942">
    <property type="term" value="F:N-acetyl-gamma-glutamyl-phosphate reductase activity"/>
    <property type="evidence" value="ECO:0007669"/>
    <property type="project" value="UniProtKB-UniRule"/>
</dbReference>
<dbReference type="Pfam" id="PF22698">
    <property type="entry name" value="Semialdhyde_dhC_1"/>
    <property type="match status" value="1"/>
</dbReference>
<dbReference type="EMBL" id="WMIB01000005">
    <property type="protein sequence ID" value="MTH53268.1"/>
    <property type="molecule type" value="Genomic_DNA"/>
</dbReference>
<evidence type="ECO:0000256" key="7">
    <source>
        <dbReference type="HAMAP-Rule" id="MF_00150"/>
    </source>
</evidence>
<comment type="similarity">
    <text evidence="7">Belongs to the NAGSA dehydrogenase family. Type 1 subfamily.</text>
</comment>
<dbReference type="SUPFAM" id="SSF55347">
    <property type="entry name" value="Glyceraldehyde-3-phosphate dehydrogenase-like, C-terminal domain"/>
    <property type="match status" value="1"/>
</dbReference>
<dbReference type="EC" id="1.2.1.38" evidence="7"/>
<dbReference type="InterPro" id="IPR023013">
    <property type="entry name" value="AGPR_AS"/>
</dbReference>
<accession>A0A7X2S3Z8</accession>
<dbReference type="InterPro" id="IPR050085">
    <property type="entry name" value="AGPR"/>
</dbReference>
<evidence type="ECO:0000256" key="1">
    <source>
        <dbReference type="ARBA" id="ARBA00004862"/>
    </source>
</evidence>
<reference evidence="10 11" key="1">
    <citation type="journal article" date="2017" name="Int. J. Syst. Evol. Microbiol.">
        <title>Bacillus mangrovi sp. nov., isolated from a sediment sample from a mangrove forest.</title>
        <authorList>
            <person name="Gupta V."/>
            <person name="Singh P.K."/>
            <person name="Korpole S."/>
            <person name="Tanuku N.R.S."/>
            <person name="Pinnaka A.K."/>
        </authorList>
    </citation>
    <scope>NUCLEOTIDE SEQUENCE [LARGE SCALE GENOMIC DNA]</scope>
    <source>
        <strain evidence="10 11">KCTC 33872</strain>
    </source>
</reference>
<dbReference type="InterPro" id="IPR036291">
    <property type="entry name" value="NAD(P)-bd_dom_sf"/>
</dbReference>
<sequence length="342" mass="37483">MNAGIVGSTGYGGIELYRLLANHPYTEKCIMYTSSQQGGAYSEVYPHVSDLMDDPLRDVEEAEGIDTMFIAAPPGVSAELTPLLSKKGIRVIDLSGDLRLKKSGEYEKWYGRTAAPEEMTEAAVYGLSEINREKIRNADILSNPGCYPTASLLGLAPLLKHQQADTGSIIIDAKSGVSGAGRKAGLGTHYSELNENLKVYKPGEHQHTPEIEQQLSEWAAGPVTISFTPHLVPMTRGILTTMYVQLNEPVSTESLLDSYRTFYENDPFVRIRKPGNYPQTKEVTGSNFCDIGLKVDERTGRAVIAAVIDNLMKGAAGQAVQNYNLMNGWDERTGLKFVPMYP</sequence>
<comment type="subcellular location">
    <subcellularLocation>
        <location evidence="7">Cytoplasm</location>
    </subcellularLocation>
</comment>
<evidence type="ECO:0000313" key="10">
    <source>
        <dbReference type="EMBL" id="MTH53268.1"/>
    </source>
</evidence>
<keyword evidence="7" id="KW-0963">Cytoplasm</keyword>
<keyword evidence="11" id="KW-1185">Reference proteome</keyword>
<comment type="function">
    <text evidence="7">Catalyzes the NADPH-dependent reduction of N-acetyl-5-glutamyl phosphate to yield N-acetyl-L-glutamate 5-semialdehyde.</text>
</comment>
<dbReference type="InterPro" id="IPR000706">
    <property type="entry name" value="AGPR_type-1"/>
</dbReference>
<dbReference type="PANTHER" id="PTHR32338">
    <property type="entry name" value="N-ACETYL-GAMMA-GLUTAMYL-PHOSPHATE REDUCTASE, CHLOROPLASTIC-RELATED-RELATED"/>
    <property type="match status" value="1"/>
</dbReference>
<evidence type="ECO:0000256" key="2">
    <source>
        <dbReference type="ARBA" id="ARBA00022571"/>
    </source>
</evidence>
<evidence type="ECO:0000256" key="3">
    <source>
        <dbReference type="ARBA" id="ARBA00022605"/>
    </source>
</evidence>
<keyword evidence="3 7" id="KW-0028">Amino-acid biosynthesis</keyword>
<dbReference type="NCBIfam" id="TIGR01850">
    <property type="entry name" value="argC"/>
    <property type="match status" value="1"/>
</dbReference>
<dbReference type="HAMAP" id="MF_00150">
    <property type="entry name" value="ArgC_type1"/>
    <property type="match status" value="1"/>
</dbReference>
<dbReference type="FunFam" id="3.30.360.10:FF:000014">
    <property type="entry name" value="N-acetyl-gamma-glutamyl-phosphate reductase"/>
    <property type="match status" value="1"/>
</dbReference>
<proteinExistence type="inferred from homology"/>
<dbReference type="PROSITE" id="PS01224">
    <property type="entry name" value="ARGC"/>
    <property type="match status" value="1"/>
</dbReference>
<evidence type="ECO:0000256" key="6">
    <source>
        <dbReference type="ARBA" id="ARBA00050557"/>
    </source>
</evidence>
<dbReference type="Gene3D" id="3.30.360.10">
    <property type="entry name" value="Dihydrodipicolinate Reductase, domain 2"/>
    <property type="match status" value="1"/>
</dbReference>
<dbReference type="CDD" id="cd17895">
    <property type="entry name" value="AGPR_1_N"/>
    <property type="match status" value="1"/>
</dbReference>
<comment type="caution">
    <text evidence="10">The sequence shown here is derived from an EMBL/GenBank/DDBJ whole genome shotgun (WGS) entry which is preliminary data.</text>
</comment>
<keyword evidence="2 7" id="KW-0055">Arginine biosynthesis</keyword>
<dbReference type="PANTHER" id="PTHR32338:SF10">
    <property type="entry name" value="N-ACETYL-GAMMA-GLUTAMYL-PHOSPHATE REDUCTASE, CHLOROPLASTIC-RELATED"/>
    <property type="match status" value="1"/>
</dbReference>
<organism evidence="10 11">
    <name type="scientific">Metabacillus mangrovi</name>
    <dbReference type="NCBI Taxonomy" id="1491830"/>
    <lineage>
        <taxon>Bacteria</taxon>
        <taxon>Bacillati</taxon>
        <taxon>Bacillota</taxon>
        <taxon>Bacilli</taxon>
        <taxon>Bacillales</taxon>
        <taxon>Bacillaceae</taxon>
        <taxon>Metabacillus</taxon>
    </lineage>
</organism>
<dbReference type="UniPathway" id="UPA00068">
    <property type="reaction ID" value="UER00108"/>
</dbReference>
<feature type="active site" evidence="7 8">
    <location>
        <position position="146"/>
    </location>
</feature>
<dbReference type="InterPro" id="IPR058924">
    <property type="entry name" value="AGPR_dimerisation_dom"/>
</dbReference>
<dbReference type="InterPro" id="IPR000534">
    <property type="entry name" value="Semialdehyde_DH_NAD-bd"/>
</dbReference>
<feature type="domain" description="Semialdehyde dehydrogenase NAD-binding" evidence="9">
    <location>
        <begin position="2"/>
        <end position="138"/>
    </location>
</feature>
<comment type="catalytic activity">
    <reaction evidence="6 7">
        <text>N-acetyl-L-glutamate 5-semialdehyde + phosphate + NADP(+) = N-acetyl-L-glutamyl 5-phosphate + NADPH + H(+)</text>
        <dbReference type="Rhea" id="RHEA:21588"/>
        <dbReference type="ChEBI" id="CHEBI:15378"/>
        <dbReference type="ChEBI" id="CHEBI:29123"/>
        <dbReference type="ChEBI" id="CHEBI:43474"/>
        <dbReference type="ChEBI" id="CHEBI:57783"/>
        <dbReference type="ChEBI" id="CHEBI:57936"/>
        <dbReference type="ChEBI" id="CHEBI:58349"/>
        <dbReference type="EC" id="1.2.1.38"/>
    </reaction>
</comment>
<dbReference type="RefSeq" id="WP_155111907.1">
    <property type="nucleotide sequence ID" value="NZ_WMIB01000005.1"/>
</dbReference>
<dbReference type="GO" id="GO:0070401">
    <property type="term" value="F:NADP+ binding"/>
    <property type="evidence" value="ECO:0007669"/>
    <property type="project" value="InterPro"/>
</dbReference>